<dbReference type="EMBL" id="BPLQ01005263">
    <property type="protein sequence ID" value="GIY13605.1"/>
    <property type="molecule type" value="Genomic_DNA"/>
</dbReference>
<sequence length="171" mass="19481">MVAITKQKITVKPCDEDFDEVSHVILLPTKPLKKKRKQFQCGHCDFSFRTKRSRDEHHVLHELETEFNALHGLVGNISSSDFDDFQLPKSPPRKPQVVSLRPRAEDPRLPGPSTSASQITNKLQSGLQPTSSHFVRPDDSTLRCQFCEKGGFPSRKALKYHLFRIHGPLVR</sequence>
<dbReference type="InterPro" id="IPR036236">
    <property type="entry name" value="Znf_C2H2_sf"/>
</dbReference>
<feature type="region of interest" description="Disordered" evidence="2">
    <location>
        <begin position="88"/>
        <end position="134"/>
    </location>
</feature>
<accession>A0AAV4QVV2</accession>
<comment type="caution">
    <text evidence="4">The sequence shown here is derived from an EMBL/GenBank/DDBJ whole genome shotgun (WGS) entry which is preliminary data.</text>
</comment>
<evidence type="ECO:0000313" key="5">
    <source>
        <dbReference type="Proteomes" id="UP001054837"/>
    </source>
</evidence>
<name>A0AAV4QVV2_9ARAC</name>
<evidence type="ECO:0000256" key="1">
    <source>
        <dbReference type="PROSITE-ProRule" id="PRU00042"/>
    </source>
</evidence>
<dbReference type="AlphaFoldDB" id="A0AAV4QVV2"/>
<reference evidence="4 5" key="1">
    <citation type="submission" date="2021-06" db="EMBL/GenBank/DDBJ databases">
        <title>Caerostris darwini draft genome.</title>
        <authorList>
            <person name="Kono N."/>
            <person name="Arakawa K."/>
        </authorList>
    </citation>
    <scope>NUCLEOTIDE SEQUENCE [LARGE SCALE GENOMIC DNA]</scope>
</reference>
<evidence type="ECO:0000259" key="3">
    <source>
        <dbReference type="PROSITE" id="PS50157"/>
    </source>
</evidence>
<keyword evidence="1" id="KW-0479">Metal-binding</keyword>
<dbReference type="SUPFAM" id="SSF57667">
    <property type="entry name" value="beta-beta-alpha zinc fingers"/>
    <property type="match status" value="1"/>
</dbReference>
<dbReference type="PROSITE" id="PS00028">
    <property type="entry name" value="ZINC_FINGER_C2H2_1"/>
    <property type="match status" value="1"/>
</dbReference>
<evidence type="ECO:0000256" key="2">
    <source>
        <dbReference type="SAM" id="MobiDB-lite"/>
    </source>
</evidence>
<dbReference type="InterPro" id="IPR013087">
    <property type="entry name" value="Znf_C2H2_type"/>
</dbReference>
<feature type="compositionally biased region" description="Polar residues" evidence="2">
    <location>
        <begin position="112"/>
        <end position="133"/>
    </location>
</feature>
<dbReference type="SMART" id="SM00355">
    <property type="entry name" value="ZnF_C2H2"/>
    <property type="match status" value="2"/>
</dbReference>
<organism evidence="4 5">
    <name type="scientific">Caerostris darwini</name>
    <dbReference type="NCBI Taxonomy" id="1538125"/>
    <lineage>
        <taxon>Eukaryota</taxon>
        <taxon>Metazoa</taxon>
        <taxon>Ecdysozoa</taxon>
        <taxon>Arthropoda</taxon>
        <taxon>Chelicerata</taxon>
        <taxon>Arachnida</taxon>
        <taxon>Araneae</taxon>
        <taxon>Araneomorphae</taxon>
        <taxon>Entelegynae</taxon>
        <taxon>Araneoidea</taxon>
        <taxon>Araneidae</taxon>
        <taxon>Caerostris</taxon>
    </lineage>
</organism>
<feature type="domain" description="C2H2-type" evidence="3">
    <location>
        <begin position="39"/>
        <end position="66"/>
    </location>
</feature>
<dbReference type="PROSITE" id="PS50157">
    <property type="entry name" value="ZINC_FINGER_C2H2_2"/>
    <property type="match status" value="1"/>
</dbReference>
<dbReference type="Proteomes" id="UP001054837">
    <property type="component" value="Unassembled WGS sequence"/>
</dbReference>
<gene>
    <name evidence="4" type="ORF">CDAR_567361</name>
</gene>
<protein>
    <recommendedName>
        <fullName evidence="3">C2H2-type domain-containing protein</fullName>
    </recommendedName>
</protein>
<keyword evidence="1" id="KW-0862">Zinc</keyword>
<proteinExistence type="predicted"/>
<dbReference type="GO" id="GO:0008270">
    <property type="term" value="F:zinc ion binding"/>
    <property type="evidence" value="ECO:0007669"/>
    <property type="project" value="UniProtKB-KW"/>
</dbReference>
<keyword evidence="1" id="KW-0863">Zinc-finger</keyword>
<keyword evidence="5" id="KW-1185">Reference proteome</keyword>
<evidence type="ECO:0000313" key="4">
    <source>
        <dbReference type="EMBL" id="GIY13605.1"/>
    </source>
</evidence>